<evidence type="ECO:0008006" key="4">
    <source>
        <dbReference type="Google" id="ProtNLM"/>
    </source>
</evidence>
<keyword evidence="1" id="KW-0732">Signal</keyword>
<dbReference type="STRING" id="687842.ASU31_19380"/>
<proteinExistence type="predicted"/>
<dbReference type="AlphaFoldDB" id="A0A0T5VKR0"/>
<dbReference type="EMBL" id="LMZQ01000018">
    <property type="protein sequence ID" value="KRT14456.1"/>
    <property type="molecule type" value="Genomic_DNA"/>
</dbReference>
<reference evidence="2 3" key="1">
    <citation type="submission" date="2015-11" db="EMBL/GenBank/DDBJ databases">
        <title>Sequence of Pedobacter ginsenosidimutans.</title>
        <authorList>
            <person name="Carson E."/>
            <person name="Keyser V."/>
            <person name="Newman J."/>
            <person name="Miller J."/>
        </authorList>
    </citation>
    <scope>NUCLEOTIDE SEQUENCE [LARGE SCALE GENOMIC DNA]</scope>
    <source>
        <strain evidence="2 3">KACC 14530</strain>
    </source>
</reference>
<dbReference type="PROSITE" id="PS51257">
    <property type="entry name" value="PROKAR_LIPOPROTEIN"/>
    <property type="match status" value="1"/>
</dbReference>
<protein>
    <recommendedName>
        <fullName evidence="4">DUF1735 domain-containing protein</fullName>
    </recommendedName>
</protein>
<comment type="caution">
    <text evidence="2">The sequence shown here is derived from an EMBL/GenBank/DDBJ whole genome shotgun (WGS) entry which is preliminary data.</text>
</comment>
<feature type="signal peptide" evidence="1">
    <location>
        <begin position="1"/>
        <end position="19"/>
    </location>
</feature>
<gene>
    <name evidence="2" type="ORF">ASU31_19380</name>
</gene>
<keyword evidence="3" id="KW-1185">Reference proteome</keyword>
<organism evidence="2 3">
    <name type="scientific">Pedobacter ginsenosidimutans</name>
    <dbReference type="NCBI Taxonomy" id="687842"/>
    <lineage>
        <taxon>Bacteria</taxon>
        <taxon>Pseudomonadati</taxon>
        <taxon>Bacteroidota</taxon>
        <taxon>Sphingobacteriia</taxon>
        <taxon>Sphingobacteriales</taxon>
        <taxon>Sphingobacteriaceae</taxon>
        <taxon>Pedobacter</taxon>
    </lineage>
</organism>
<dbReference type="Proteomes" id="UP000051950">
    <property type="component" value="Unassembled WGS sequence"/>
</dbReference>
<evidence type="ECO:0000313" key="3">
    <source>
        <dbReference type="Proteomes" id="UP000051950"/>
    </source>
</evidence>
<name>A0A0T5VKR0_9SPHI</name>
<dbReference type="Gene3D" id="2.60.40.2340">
    <property type="match status" value="1"/>
</dbReference>
<evidence type="ECO:0000256" key="1">
    <source>
        <dbReference type="SAM" id="SignalP"/>
    </source>
</evidence>
<sequence length="321" mass="35079">MKNKLTQLLCIILTVATLAACKKTIGLDPLPANKITEFKVAVSDGNIFGAIDETDKTITLYLPYYYELDVIEPVVKLSAGAKLSETLAPVEVLDTKKTYTVIAADQSTSTYKLIIKLNQISPLVLTELSTATTTSTMAVGAYDVRVQGNFNVSDLKKIKAYLVDKADKEYELTPSLSLGAPGVSVAMIAGIKTYTYGYLQVPQTLDTGTYKVRVKVQALTAETKYPVKVVYGRPGINYGPVTVKQGETFKINSSQIIFHDFKEFYIMVNGQKTLLPIVSYTRTEAVIRVPDTVPPGVYTPTASFGTWPLSTLNWSVTVTAK</sequence>
<feature type="chain" id="PRO_5006665235" description="DUF1735 domain-containing protein" evidence="1">
    <location>
        <begin position="20"/>
        <end position="321"/>
    </location>
</feature>
<evidence type="ECO:0000313" key="2">
    <source>
        <dbReference type="EMBL" id="KRT14456.1"/>
    </source>
</evidence>
<dbReference type="OrthoDB" id="674886at2"/>
<accession>A0A0T5VKR0</accession>
<dbReference type="RefSeq" id="WP_057933927.1">
    <property type="nucleotide sequence ID" value="NZ_LMZQ01000018.1"/>
</dbReference>